<keyword evidence="3" id="KW-1185">Reference proteome</keyword>
<name>A0ABX3XYB3_STRPT</name>
<comment type="caution">
    <text evidence="2">The sequence shown here is derived from an EMBL/GenBank/DDBJ whole genome shotgun (WGS) entry which is preliminary data.</text>
</comment>
<accession>A0ABX3XYB3</accession>
<evidence type="ECO:0000313" key="3">
    <source>
        <dbReference type="Proteomes" id="UP000194225"/>
    </source>
</evidence>
<reference evidence="2 3" key="1">
    <citation type="submission" date="2016-09" db="EMBL/GenBank/DDBJ databases">
        <title>Streptomyces platensis DSM40041, a candidate organism with high potential of specific P450 cytochromes.</title>
        <authorList>
            <person name="Grumaz C."/>
            <person name="Vainshtein Y."/>
            <person name="Kirstahler P."/>
            <person name="Sohn K."/>
        </authorList>
    </citation>
    <scope>NUCLEOTIDE SEQUENCE [LARGE SCALE GENOMIC DNA]</scope>
    <source>
        <strain evidence="2 3">DSM 40041</strain>
    </source>
</reference>
<proteinExistence type="predicted"/>
<dbReference type="Proteomes" id="UP000194225">
    <property type="component" value="Unassembled WGS sequence"/>
</dbReference>
<organism evidence="2 3">
    <name type="scientific">Streptomyces platensis</name>
    <dbReference type="NCBI Taxonomy" id="58346"/>
    <lineage>
        <taxon>Bacteria</taxon>
        <taxon>Bacillati</taxon>
        <taxon>Actinomycetota</taxon>
        <taxon>Actinomycetes</taxon>
        <taxon>Kitasatosporales</taxon>
        <taxon>Streptomycetaceae</taxon>
        <taxon>Streptomyces</taxon>
    </lineage>
</organism>
<feature type="region of interest" description="Disordered" evidence="1">
    <location>
        <begin position="248"/>
        <end position="267"/>
    </location>
</feature>
<gene>
    <name evidence="2" type="ORF">BG653_02600</name>
</gene>
<evidence type="ECO:0008006" key="4">
    <source>
        <dbReference type="Google" id="ProtNLM"/>
    </source>
</evidence>
<feature type="compositionally biased region" description="Polar residues" evidence="1">
    <location>
        <begin position="257"/>
        <end position="267"/>
    </location>
</feature>
<evidence type="ECO:0000313" key="2">
    <source>
        <dbReference type="EMBL" id="OSY45836.1"/>
    </source>
</evidence>
<protein>
    <recommendedName>
        <fullName evidence="4">Secreted protein</fullName>
    </recommendedName>
</protein>
<dbReference type="EMBL" id="MIGA01000014">
    <property type="protein sequence ID" value="OSY45836.1"/>
    <property type="molecule type" value="Genomic_DNA"/>
</dbReference>
<evidence type="ECO:0000256" key="1">
    <source>
        <dbReference type="SAM" id="MobiDB-lite"/>
    </source>
</evidence>
<sequence>MPLVVAVLGFAATGFGAVVGARAVKFGAEKSAEAVRRQVQDQGTVEHGHWLRQQRFNTYESFLEAWDECLRITQAYADADNSDSTGLENLRLAADRMAERARRIAILGPPEVTYAAESLTETMQEDVKVAVRFTEVAQAAIAEVDGRPIPTEEASEATEEYLCRSRQVAELVATHRSQGRDLGELDGHPLLRAAMESIERYRHASREAREALSANLERISSAASEAFSMGDVLIRNKQARELSRERFTSAAREALSKASTPDLQSDR</sequence>